<name>A0A151A9Q9_9CLOT</name>
<dbReference type="EMBL" id="LTBA01000163">
    <property type="protein sequence ID" value="KYH24097.1"/>
    <property type="molecule type" value="Genomic_DNA"/>
</dbReference>
<keyword evidence="2" id="KW-1185">Reference proteome</keyword>
<gene>
    <name evidence="1" type="ORF">CLTEP_28260</name>
</gene>
<proteinExistence type="predicted"/>
<evidence type="ECO:0000313" key="2">
    <source>
        <dbReference type="Proteomes" id="UP000075531"/>
    </source>
</evidence>
<dbReference type="Proteomes" id="UP000075531">
    <property type="component" value="Unassembled WGS sequence"/>
</dbReference>
<reference evidence="1 2" key="1">
    <citation type="submission" date="2016-02" db="EMBL/GenBank/DDBJ databases">
        <title>Genome sequence of Clostridium tepidiprofundi DSM 19306.</title>
        <authorList>
            <person name="Poehlein A."/>
            <person name="Daniel R."/>
        </authorList>
    </citation>
    <scope>NUCLEOTIDE SEQUENCE [LARGE SCALE GENOMIC DNA]</scope>
    <source>
        <strain evidence="1 2">DSM 19306</strain>
    </source>
</reference>
<evidence type="ECO:0000313" key="1">
    <source>
        <dbReference type="EMBL" id="KYH24097.1"/>
    </source>
</evidence>
<organism evidence="1 2">
    <name type="scientific">Clostridium tepidiprofundi DSM 19306</name>
    <dbReference type="NCBI Taxonomy" id="1121338"/>
    <lineage>
        <taxon>Bacteria</taxon>
        <taxon>Bacillati</taxon>
        <taxon>Bacillota</taxon>
        <taxon>Clostridia</taxon>
        <taxon>Eubacteriales</taxon>
        <taxon>Clostridiaceae</taxon>
        <taxon>Clostridium</taxon>
    </lineage>
</organism>
<dbReference type="AlphaFoldDB" id="A0A151A9Q9"/>
<comment type="caution">
    <text evidence="1">The sequence shown here is derived from an EMBL/GenBank/DDBJ whole genome shotgun (WGS) entry which is preliminary data.</text>
</comment>
<protein>
    <submittedName>
        <fullName evidence="1">Uncharacterized protein</fullName>
    </submittedName>
</protein>
<dbReference type="PATRIC" id="fig|1121338.3.peg.3002"/>
<sequence>MNITKRNASTIALTGRTRWKIENQGFNNQKNIRYDIEHVCCEDYNAMKNHYLLIQISDILRQLFEKGVKLFRTIKISIKEISSKLLESFRRETITIEDINYLNKRTQIRYL</sequence>
<dbReference type="STRING" id="1121338.CLTEP_28260"/>
<accession>A0A151A9Q9</accession>